<comment type="caution">
    <text evidence="1">The sequence shown here is derived from an EMBL/GenBank/DDBJ whole genome shotgun (WGS) entry which is preliminary data.</text>
</comment>
<proteinExistence type="predicted"/>
<evidence type="ECO:0000313" key="2">
    <source>
        <dbReference type="Proteomes" id="UP000481861"/>
    </source>
</evidence>
<dbReference type="AlphaFoldDB" id="A0A7C8MJV8"/>
<dbReference type="Proteomes" id="UP000481861">
    <property type="component" value="Unassembled WGS sequence"/>
</dbReference>
<reference evidence="1 2" key="1">
    <citation type="submission" date="2020-01" db="EMBL/GenBank/DDBJ databases">
        <authorList>
            <consortium name="DOE Joint Genome Institute"/>
            <person name="Haridas S."/>
            <person name="Albert R."/>
            <person name="Binder M."/>
            <person name="Bloem J."/>
            <person name="Labutti K."/>
            <person name="Salamov A."/>
            <person name="Andreopoulos B."/>
            <person name="Baker S.E."/>
            <person name="Barry K."/>
            <person name="Bills G."/>
            <person name="Bluhm B.H."/>
            <person name="Cannon C."/>
            <person name="Castanera R."/>
            <person name="Culley D.E."/>
            <person name="Daum C."/>
            <person name="Ezra D."/>
            <person name="Gonzalez J.B."/>
            <person name="Henrissat B."/>
            <person name="Kuo A."/>
            <person name="Liang C."/>
            <person name="Lipzen A."/>
            <person name="Lutzoni F."/>
            <person name="Magnuson J."/>
            <person name="Mondo S."/>
            <person name="Nolan M."/>
            <person name="Ohm R."/>
            <person name="Pangilinan J."/>
            <person name="Park H.-J.H."/>
            <person name="Ramirez L."/>
            <person name="Alfaro M."/>
            <person name="Sun H."/>
            <person name="Tritt A."/>
            <person name="Yoshinaga Y."/>
            <person name="Zwiers L.-H.L."/>
            <person name="Turgeon B.G."/>
            <person name="Goodwin S.B."/>
            <person name="Spatafora J.W."/>
            <person name="Crous P.W."/>
            <person name="Grigoriev I.V."/>
        </authorList>
    </citation>
    <scope>NUCLEOTIDE SEQUENCE [LARGE SCALE GENOMIC DNA]</scope>
    <source>
        <strain evidence="1 2">CBS 611.86</strain>
    </source>
</reference>
<organism evidence="1 2">
    <name type="scientific">Massariosphaeria phaeospora</name>
    <dbReference type="NCBI Taxonomy" id="100035"/>
    <lineage>
        <taxon>Eukaryota</taxon>
        <taxon>Fungi</taxon>
        <taxon>Dikarya</taxon>
        <taxon>Ascomycota</taxon>
        <taxon>Pezizomycotina</taxon>
        <taxon>Dothideomycetes</taxon>
        <taxon>Pleosporomycetidae</taxon>
        <taxon>Pleosporales</taxon>
        <taxon>Pleosporales incertae sedis</taxon>
        <taxon>Massariosphaeria</taxon>
    </lineage>
</organism>
<gene>
    <name evidence="1" type="ORF">BDV95DRAFT_557715</name>
</gene>
<evidence type="ECO:0000313" key="1">
    <source>
        <dbReference type="EMBL" id="KAF2878541.1"/>
    </source>
</evidence>
<dbReference type="OrthoDB" id="3788032at2759"/>
<protein>
    <submittedName>
        <fullName evidence="1">Uncharacterized protein</fullName>
    </submittedName>
</protein>
<name>A0A7C8MJV8_9PLEO</name>
<dbReference type="EMBL" id="JAADJZ010000001">
    <property type="protein sequence ID" value="KAF2878541.1"/>
    <property type="molecule type" value="Genomic_DNA"/>
</dbReference>
<accession>A0A7C8MJV8</accession>
<sequence length="218" mass="23396">MNSIIMPLIWYCCSCGDGPLGSITMQQCQEGCCLYRSGSVERSFGTNVAYMSASTCSLLVGVAAGLEAGRYPFAPSSWLCDRISIDPVEILDSATAMSTTGLSPARNSCGNYPIPAVIAFATATTCFYHTTMNNSATDRVRFRDHTLLAGMVCGIGIGVCTGRDARATILEVMPWAILSALVLGSVLSTLWHKKLFRVGNQHWDSDCSNYSDKCDSAL</sequence>
<keyword evidence="2" id="KW-1185">Reference proteome</keyword>